<dbReference type="InterPro" id="IPR036388">
    <property type="entry name" value="WH-like_DNA-bd_sf"/>
</dbReference>
<evidence type="ECO:0000256" key="3">
    <source>
        <dbReference type="ARBA" id="ARBA00022552"/>
    </source>
</evidence>
<dbReference type="PROSITE" id="PS50931">
    <property type="entry name" value="HTH_LYSR"/>
    <property type="match status" value="1"/>
</dbReference>
<dbReference type="Pfam" id="PF01728">
    <property type="entry name" value="FtsJ"/>
    <property type="match status" value="1"/>
</dbReference>
<dbReference type="GO" id="GO:0003677">
    <property type="term" value="F:DNA binding"/>
    <property type="evidence" value="ECO:0007669"/>
    <property type="project" value="UniProtKB-KW"/>
</dbReference>
<keyword evidence="2" id="KW-0963">Cytoplasm</keyword>
<feature type="transmembrane region" description="Helical" evidence="11">
    <location>
        <begin position="287"/>
        <end position="306"/>
    </location>
</feature>
<evidence type="ECO:0000256" key="5">
    <source>
        <dbReference type="ARBA" id="ARBA00022679"/>
    </source>
</evidence>
<feature type="region of interest" description="Disordered" evidence="10">
    <location>
        <begin position="1"/>
        <end position="23"/>
    </location>
</feature>
<keyword evidence="8" id="KW-0238">DNA-binding</keyword>
<evidence type="ECO:0000256" key="11">
    <source>
        <dbReference type="SAM" id="Phobius"/>
    </source>
</evidence>
<name>A0A0A2W569_BEABA</name>
<dbReference type="Pfam" id="PF04241">
    <property type="entry name" value="DUF423"/>
    <property type="match status" value="1"/>
</dbReference>
<dbReference type="InterPro" id="IPR006696">
    <property type="entry name" value="DUF423"/>
</dbReference>
<feature type="transmembrane region" description="Helical" evidence="11">
    <location>
        <begin position="326"/>
        <end position="343"/>
    </location>
</feature>
<dbReference type="STRING" id="1245745.A0A0A2W569"/>
<comment type="similarity">
    <text evidence="1">Belongs to the LysR transcriptional regulatory family.</text>
</comment>
<dbReference type="GO" id="GO:0008168">
    <property type="term" value="F:methyltransferase activity"/>
    <property type="evidence" value="ECO:0007669"/>
    <property type="project" value="UniProtKB-KW"/>
</dbReference>
<dbReference type="InterPro" id="IPR000847">
    <property type="entry name" value="LysR_HTH_N"/>
</dbReference>
<dbReference type="Proteomes" id="UP000030106">
    <property type="component" value="Unassembled WGS sequence"/>
</dbReference>
<sequence>MSDQLQTQQHNITTPNNPMSKRLPPLNALRVFDAAARHLSFTKAAEELFVTQAAVSHQIKSLEDFLGLKLFRRRNRSLLLTEEGQSYYQDIKEIFSQLTEATRKLQARSAKGALTVSLLPSFAIHWLVPRLTSFNSAYPGIDVRIQAVDRQEDKLSDDVDVAIFYGRGNWPGLRVEKLYAEYLLPVCSPMLLTGDKPIKTPEDLAKHTLLHDASRRDWQTYTRQLGVSHINVQQGPIFSHSAMVLQAAIHGQGIALANNVMAQTEIEAGRLVCPFNDVLGYTMTSRFMLIFAAISGFVFVALGAFGAHVLSKSLGVAEMGWIQTGLEYQAFHTLAIFGLAVAMQRRISIWFYWSSVFMALGTVLFSGSLYCLALSHLRLWAFVTPVGGVSFLAGWILMLIGAVRLKRKGGFEKECAAEITDKAGQRGVYGFARVKEQSGYVVFECYQPEEAEKLARELPFSDLIFARQMFVAGELLKDLPPEDRITPIVGMLQGVVEKGGDLRVEVADTNESKELMKFCRKFTVPLRASLREAGVLTNYETPKRPVVHVFFIAPGCCYTGYSYTTNNSPFYMGIPRLKFPADAPSRSTLKLEEAFHIFIPADEWDERLANGMYAVDLGACPGGWTYQLVKRNMWVSSVDNGPMAQSLMDTGQVTWLREDGFKYRPTRTNISWMVCDMVEKPAKVAHLMATWLVNGWCRETIFNLKLPMKKRYEEVSQNLAQIREILESNGINAEIKARQLYHDREEVTVHIRRWWAAVGGRRDER</sequence>
<feature type="domain" description="HTH lysR-type" evidence="12">
    <location>
        <begin position="24"/>
        <end position="81"/>
    </location>
</feature>
<dbReference type="InterPro" id="IPR036390">
    <property type="entry name" value="WH_DNA-bd_sf"/>
</dbReference>
<dbReference type="Gene3D" id="3.40.190.10">
    <property type="entry name" value="Periplasmic binding protein-like II"/>
    <property type="match status" value="2"/>
</dbReference>
<dbReference type="PRINTS" id="PR00039">
    <property type="entry name" value="HTHLYSR"/>
</dbReference>
<keyword evidence="7" id="KW-0805">Transcription regulation</keyword>
<keyword evidence="11" id="KW-1133">Transmembrane helix</keyword>
<keyword evidence="9" id="KW-0804">Transcription</keyword>
<proteinExistence type="inferred from homology"/>
<dbReference type="PANTHER" id="PTHR37524">
    <property type="entry name" value="RIBOSOMAL RNA LARGE SUBUNIT METHYLTRANSFERASE M"/>
    <property type="match status" value="1"/>
</dbReference>
<reference evidence="13 14" key="1">
    <citation type="submission" date="2012-10" db="EMBL/GenBank/DDBJ databases">
        <title>Genome sequencing and analysis of entomopathogenic fungi Beauveria bassiana D1-5.</title>
        <authorList>
            <person name="Li Q."/>
            <person name="Wang L."/>
            <person name="Zhang Z."/>
            <person name="Wang Q."/>
            <person name="Ren J."/>
            <person name="Wang M."/>
            <person name="Xu W."/>
            <person name="Wang J."/>
            <person name="Lu Y."/>
            <person name="Du Q."/>
            <person name="Sun Z."/>
        </authorList>
    </citation>
    <scope>NUCLEOTIDE SEQUENCE [LARGE SCALE GENOMIC DNA]</scope>
    <source>
        <strain evidence="13 14">D1-5</strain>
    </source>
</reference>
<dbReference type="Gene3D" id="3.40.50.150">
    <property type="entry name" value="Vaccinia Virus protein VP39"/>
    <property type="match status" value="1"/>
</dbReference>
<feature type="transmembrane region" description="Helical" evidence="11">
    <location>
        <begin position="379"/>
        <end position="403"/>
    </location>
</feature>
<evidence type="ECO:0000256" key="1">
    <source>
        <dbReference type="ARBA" id="ARBA00009437"/>
    </source>
</evidence>
<evidence type="ECO:0000313" key="13">
    <source>
        <dbReference type="EMBL" id="KGQ13575.1"/>
    </source>
</evidence>
<feature type="transmembrane region" description="Helical" evidence="11">
    <location>
        <begin position="350"/>
        <end position="373"/>
    </location>
</feature>
<evidence type="ECO:0000256" key="7">
    <source>
        <dbReference type="ARBA" id="ARBA00023015"/>
    </source>
</evidence>
<comment type="caution">
    <text evidence="13">The sequence shown here is derived from an EMBL/GenBank/DDBJ whole genome shotgun (WGS) entry which is preliminary data.</text>
</comment>
<dbReference type="Pfam" id="PF18125">
    <property type="entry name" value="RlmM_FDX"/>
    <property type="match status" value="1"/>
</dbReference>
<dbReference type="Pfam" id="PF00126">
    <property type="entry name" value="HTH_1"/>
    <property type="match status" value="1"/>
</dbReference>
<dbReference type="FunFam" id="1.10.10.10:FF:000038">
    <property type="entry name" value="Glycine cleavage system transcriptional activator"/>
    <property type="match status" value="1"/>
</dbReference>
<evidence type="ECO:0000256" key="4">
    <source>
        <dbReference type="ARBA" id="ARBA00022603"/>
    </source>
</evidence>
<dbReference type="NCBIfam" id="NF008352">
    <property type="entry name" value="PRK11139.1"/>
    <property type="match status" value="1"/>
</dbReference>
<evidence type="ECO:0000256" key="6">
    <source>
        <dbReference type="ARBA" id="ARBA00022691"/>
    </source>
</evidence>
<dbReference type="AlphaFoldDB" id="A0A0A2W569"/>
<dbReference type="InterPro" id="IPR029063">
    <property type="entry name" value="SAM-dependent_MTases_sf"/>
</dbReference>
<dbReference type="GO" id="GO:0032259">
    <property type="term" value="P:methylation"/>
    <property type="evidence" value="ECO:0007669"/>
    <property type="project" value="UniProtKB-KW"/>
</dbReference>
<dbReference type="Pfam" id="PF21239">
    <property type="entry name" value="RLMM_N"/>
    <property type="match status" value="1"/>
</dbReference>
<dbReference type="Gene3D" id="3.30.70.2810">
    <property type="match status" value="1"/>
</dbReference>
<dbReference type="Pfam" id="PF03466">
    <property type="entry name" value="LysR_substrate"/>
    <property type="match status" value="1"/>
</dbReference>
<gene>
    <name evidence="13" type="ORF">BBAD15_g535</name>
</gene>
<dbReference type="FunFam" id="3.40.190.10:FF:000017">
    <property type="entry name" value="Glycine cleavage system transcriptional activator"/>
    <property type="match status" value="1"/>
</dbReference>
<keyword evidence="5 13" id="KW-0808">Transferase</keyword>
<keyword evidence="4 13" id="KW-0489">Methyltransferase</keyword>
<evidence type="ECO:0000256" key="8">
    <source>
        <dbReference type="ARBA" id="ARBA00023125"/>
    </source>
</evidence>
<dbReference type="CDD" id="cd08432">
    <property type="entry name" value="PBP2_GcdR_TrpI_HvrB_AmpR_like"/>
    <property type="match status" value="1"/>
</dbReference>
<keyword evidence="11" id="KW-0812">Transmembrane</keyword>
<dbReference type="InterPro" id="IPR005119">
    <property type="entry name" value="LysR_subst-bd"/>
</dbReference>
<dbReference type="EMBL" id="ANFO01000035">
    <property type="protein sequence ID" value="KGQ13575.1"/>
    <property type="molecule type" value="Genomic_DNA"/>
</dbReference>
<dbReference type="NCBIfam" id="NF008734">
    <property type="entry name" value="PRK11760.1"/>
    <property type="match status" value="1"/>
</dbReference>
<evidence type="ECO:0000313" key="14">
    <source>
        <dbReference type="Proteomes" id="UP000030106"/>
    </source>
</evidence>
<dbReference type="SUPFAM" id="SSF46785">
    <property type="entry name" value="Winged helix' DNA-binding domain"/>
    <property type="match status" value="1"/>
</dbReference>
<dbReference type="GO" id="GO:0006364">
    <property type="term" value="P:rRNA processing"/>
    <property type="evidence" value="ECO:0007669"/>
    <property type="project" value="UniProtKB-KW"/>
</dbReference>
<dbReference type="InterPro" id="IPR011224">
    <property type="entry name" value="rRNA_MeTrfase_M"/>
</dbReference>
<organism evidence="13 14">
    <name type="scientific">Beauveria bassiana D1-5</name>
    <dbReference type="NCBI Taxonomy" id="1245745"/>
    <lineage>
        <taxon>Eukaryota</taxon>
        <taxon>Fungi</taxon>
        <taxon>Dikarya</taxon>
        <taxon>Ascomycota</taxon>
        <taxon>Pezizomycotina</taxon>
        <taxon>Sordariomycetes</taxon>
        <taxon>Hypocreomycetidae</taxon>
        <taxon>Hypocreales</taxon>
        <taxon>Cordycipitaceae</taxon>
        <taxon>Beauveria</taxon>
    </lineage>
</organism>
<dbReference type="InterPro" id="IPR002877">
    <property type="entry name" value="RNA_MeTrfase_FtsJ_dom"/>
</dbReference>
<dbReference type="HOGENOM" id="CLU_364829_0_0_1"/>
<dbReference type="HAMAP" id="MF_01551">
    <property type="entry name" value="23SrRNA_methyltr_M"/>
    <property type="match status" value="1"/>
</dbReference>
<dbReference type="SUPFAM" id="SSF53850">
    <property type="entry name" value="Periplasmic binding protein-like II"/>
    <property type="match status" value="1"/>
</dbReference>
<dbReference type="InterPro" id="IPR040739">
    <property type="entry name" value="RlmM_FDX"/>
</dbReference>
<keyword evidence="11" id="KW-0472">Membrane</keyword>
<evidence type="ECO:0000256" key="10">
    <source>
        <dbReference type="SAM" id="MobiDB-lite"/>
    </source>
</evidence>
<dbReference type="GO" id="GO:0003700">
    <property type="term" value="F:DNA-binding transcription factor activity"/>
    <property type="evidence" value="ECO:0007669"/>
    <property type="project" value="InterPro"/>
</dbReference>
<dbReference type="Gene3D" id="1.10.10.10">
    <property type="entry name" value="Winged helix-like DNA-binding domain superfamily/Winged helix DNA-binding domain"/>
    <property type="match status" value="1"/>
</dbReference>
<evidence type="ECO:0000259" key="12">
    <source>
        <dbReference type="PROSITE" id="PS50931"/>
    </source>
</evidence>
<protein>
    <submittedName>
        <fullName evidence="13">Ribosomal RNA large subunit methyltransferase M</fullName>
    </submittedName>
</protein>
<dbReference type="PANTHER" id="PTHR37524:SF2">
    <property type="entry name" value="RIBOSOMAL RNA METHYLTRANSFERASE FTSJ DOMAIN-CONTAINING PROTEIN"/>
    <property type="match status" value="1"/>
</dbReference>
<dbReference type="NCBIfam" id="NF008125">
    <property type="entry name" value="PRK10873.1"/>
    <property type="match status" value="1"/>
</dbReference>
<accession>A0A0A2W569</accession>
<feature type="compositionally biased region" description="Polar residues" evidence="10">
    <location>
        <begin position="1"/>
        <end position="19"/>
    </location>
</feature>
<dbReference type="Gene3D" id="3.30.2300.20">
    <property type="match status" value="1"/>
</dbReference>
<dbReference type="InterPro" id="IPR048646">
    <property type="entry name" value="RlmM_THUMP-like"/>
</dbReference>
<dbReference type="SUPFAM" id="SSF53335">
    <property type="entry name" value="S-adenosyl-L-methionine-dependent methyltransferases"/>
    <property type="match status" value="1"/>
</dbReference>
<keyword evidence="6" id="KW-0949">S-adenosyl-L-methionine</keyword>
<evidence type="ECO:0000256" key="9">
    <source>
        <dbReference type="ARBA" id="ARBA00023163"/>
    </source>
</evidence>
<evidence type="ECO:0000256" key="2">
    <source>
        <dbReference type="ARBA" id="ARBA00022490"/>
    </source>
</evidence>
<keyword evidence="3" id="KW-0698">rRNA processing</keyword>